<dbReference type="RefSeq" id="WP_162889246.1">
    <property type="nucleotide sequence ID" value="NZ_CP021330.1"/>
</dbReference>
<dbReference type="PROSITE" id="PS51464">
    <property type="entry name" value="SIS"/>
    <property type="match status" value="1"/>
</dbReference>
<dbReference type="Gene3D" id="1.10.10.10">
    <property type="entry name" value="Winged helix-like DNA-binding domain superfamily/Winged helix DNA-binding domain"/>
    <property type="match status" value="1"/>
</dbReference>
<dbReference type="InterPro" id="IPR035472">
    <property type="entry name" value="RpiR-like_SIS"/>
</dbReference>
<gene>
    <name evidence="6" type="ORF">MXMO3_02420</name>
</gene>
<dbReference type="InterPro" id="IPR046348">
    <property type="entry name" value="SIS_dom_sf"/>
</dbReference>
<dbReference type="GO" id="GO:1901135">
    <property type="term" value="P:carbohydrate derivative metabolic process"/>
    <property type="evidence" value="ECO:0007669"/>
    <property type="project" value="InterPro"/>
</dbReference>
<dbReference type="KEGG" id="mmyr:MXMO3_02420"/>
<evidence type="ECO:0000259" key="4">
    <source>
        <dbReference type="PROSITE" id="PS51071"/>
    </source>
</evidence>
<feature type="domain" description="SIS" evidence="5">
    <location>
        <begin position="123"/>
        <end position="261"/>
    </location>
</feature>
<evidence type="ECO:0000256" key="1">
    <source>
        <dbReference type="ARBA" id="ARBA00023015"/>
    </source>
</evidence>
<sequence>MSIIQRIQNSAAKLTPAEQKLIESILENPKAAALATAADLAKGVDVHEATASRLARKLGFESYGQFRFSLQDEFIAQQEPAKRLQKSLETKSDGSFLTDLVARETDALALADQTVSKEMVEKAAKTLIGGRKTHIFGRGNAEILSLMMAKRLRRFGKDVQQLSGDMRELAERALSFEEGDVLLAFAFRRAPQGYLELLEFATEKKLKTIVITGANGAVMAPGADLILTVPRTGGQDEFQTLTVPMTICNAIILAAGDIDQSKSLQKLERLGELIQRFGHQDP</sequence>
<accession>A0A2R4MG43</accession>
<dbReference type="EMBL" id="CP021330">
    <property type="protein sequence ID" value="AVX04933.1"/>
    <property type="molecule type" value="Genomic_DNA"/>
</dbReference>
<dbReference type="InterPro" id="IPR001347">
    <property type="entry name" value="SIS_dom"/>
</dbReference>
<dbReference type="SUPFAM" id="SSF46689">
    <property type="entry name" value="Homeodomain-like"/>
    <property type="match status" value="1"/>
</dbReference>
<dbReference type="Gene3D" id="3.40.50.10490">
    <property type="entry name" value="Glucose-6-phosphate isomerase like protein, domain 1"/>
    <property type="match status" value="1"/>
</dbReference>
<proteinExistence type="predicted"/>
<keyword evidence="1" id="KW-0805">Transcription regulation</keyword>
<evidence type="ECO:0000259" key="5">
    <source>
        <dbReference type="PROSITE" id="PS51464"/>
    </source>
</evidence>
<dbReference type="Proteomes" id="UP000258927">
    <property type="component" value="Chromosome"/>
</dbReference>
<dbReference type="InterPro" id="IPR047640">
    <property type="entry name" value="RpiR-like"/>
</dbReference>
<keyword evidence="2" id="KW-0238">DNA-binding</keyword>
<dbReference type="InterPro" id="IPR036388">
    <property type="entry name" value="WH-like_DNA-bd_sf"/>
</dbReference>
<dbReference type="GO" id="GO:0003700">
    <property type="term" value="F:DNA-binding transcription factor activity"/>
    <property type="evidence" value="ECO:0007669"/>
    <property type="project" value="InterPro"/>
</dbReference>
<dbReference type="Pfam" id="PF01418">
    <property type="entry name" value="HTH_6"/>
    <property type="match status" value="1"/>
</dbReference>
<dbReference type="PROSITE" id="PS51071">
    <property type="entry name" value="HTH_RPIR"/>
    <property type="match status" value="1"/>
</dbReference>
<dbReference type="InterPro" id="IPR000281">
    <property type="entry name" value="HTH_RpiR"/>
</dbReference>
<dbReference type="CDD" id="cd05013">
    <property type="entry name" value="SIS_RpiR"/>
    <property type="match status" value="1"/>
</dbReference>
<dbReference type="GO" id="GO:0003677">
    <property type="term" value="F:DNA binding"/>
    <property type="evidence" value="ECO:0007669"/>
    <property type="project" value="UniProtKB-KW"/>
</dbReference>
<evidence type="ECO:0000256" key="3">
    <source>
        <dbReference type="ARBA" id="ARBA00023163"/>
    </source>
</evidence>
<dbReference type="InterPro" id="IPR009057">
    <property type="entry name" value="Homeodomain-like_sf"/>
</dbReference>
<organism evidence="6 7">
    <name type="scientific">Maritalea myrionectae</name>
    <dbReference type="NCBI Taxonomy" id="454601"/>
    <lineage>
        <taxon>Bacteria</taxon>
        <taxon>Pseudomonadati</taxon>
        <taxon>Pseudomonadota</taxon>
        <taxon>Alphaproteobacteria</taxon>
        <taxon>Hyphomicrobiales</taxon>
        <taxon>Devosiaceae</taxon>
        <taxon>Maritalea</taxon>
    </lineage>
</organism>
<keyword evidence="3" id="KW-0804">Transcription</keyword>
<feature type="domain" description="HTH rpiR-type" evidence="4">
    <location>
        <begin position="1"/>
        <end position="77"/>
    </location>
</feature>
<dbReference type="Pfam" id="PF01380">
    <property type="entry name" value="SIS"/>
    <property type="match status" value="1"/>
</dbReference>
<evidence type="ECO:0000313" key="6">
    <source>
        <dbReference type="EMBL" id="AVX04933.1"/>
    </source>
</evidence>
<reference evidence="6 7" key="1">
    <citation type="submission" date="2017-05" db="EMBL/GenBank/DDBJ databases">
        <title>Genome Analysis of Maritalea myrionectae HL2708#5.</title>
        <authorList>
            <consortium name="Cotde Inc.-PKNU"/>
            <person name="Jang D."/>
            <person name="Oh H.-M."/>
        </authorList>
    </citation>
    <scope>NUCLEOTIDE SEQUENCE [LARGE SCALE GENOMIC DNA]</scope>
    <source>
        <strain evidence="6 7">HL2708#5</strain>
    </source>
</reference>
<keyword evidence="7" id="KW-1185">Reference proteome</keyword>
<dbReference type="AlphaFoldDB" id="A0A2R4MG43"/>
<dbReference type="PANTHER" id="PTHR30514">
    <property type="entry name" value="GLUCOKINASE"/>
    <property type="match status" value="1"/>
</dbReference>
<name>A0A2R4MG43_9HYPH</name>
<dbReference type="GO" id="GO:0097367">
    <property type="term" value="F:carbohydrate derivative binding"/>
    <property type="evidence" value="ECO:0007669"/>
    <property type="project" value="InterPro"/>
</dbReference>
<evidence type="ECO:0000256" key="2">
    <source>
        <dbReference type="ARBA" id="ARBA00023125"/>
    </source>
</evidence>
<protein>
    <submittedName>
        <fullName evidence="6">Putative HTH-type transcriptional regulator</fullName>
    </submittedName>
</protein>
<dbReference type="SUPFAM" id="SSF53697">
    <property type="entry name" value="SIS domain"/>
    <property type="match status" value="1"/>
</dbReference>
<evidence type="ECO:0000313" key="7">
    <source>
        <dbReference type="Proteomes" id="UP000258927"/>
    </source>
</evidence>